<dbReference type="PANTHER" id="PTHR32322">
    <property type="entry name" value="INNER MEMBRANE TRANSPORTER"/>
    <property type="match status" value="1"/>
</dbReference>
<gene>
    <name evidence="9" type="ORF">B808_412</name>
</gene>
<organism evidence="9 10">
    <name type="scientific">Fructilactobacillus florum 8D</name>
    <dbReference type="NCBI Taxonomy" id="1221538"/>
    <lineage>
        <taxon>Bacteria</taxon>
        <taxon>Bacillati</taxon>
        <taxon>Bacillota</taxon>
        <taxon>Bacilli</taxon>
        <taxon>Lactobacillales</taxon>
        <taxon>Lactobacillaceae</taxon>
        <taxon>Fructilactobacillus</taxon>
    </lineage>
</organism>
<dbReference type="PANTHER" id="PTHR32322:SF18">
    <property type="entry name" value="S-ADENOSYLMETHIONINE_S-ADENOSYLHOMOCYSTEINE TRANSPORTER"/>
    <property type="match status" value="1"/>
</dbReference>
<evidence type="ECO:0000313" key="10">
    <source>
        <dbReference type="Proteomes" id="UP000019474"/>
    </source>
</evidence>
<evidence type="ECO:0000256" key="1">
    <source>
        <dbReference type="ARBA" id="ARBA00004651"/>
    </source>
</evidence>
<dbReference type="InterPro" id="IPR050638">
    <property type="entry name" value="AA-Vitamin_Transporters"/>
</dbReference>
<dbReference type="AlphaFoldDB" id="W9ELW3"/>
<dbReference type="GO" id="GO:0005886">
    <property type="term" value="C:plasma membrane"/>
    <property type="evidence" value="ECO:0007669"/>
    <property type="project" value="UniProtKB-SubCell"/>
</dbReference>
<evidence type="ECO:0000256" key="5">
    <source>
        <dbReference type="ARBA" id="ARBA00022989"/>
    </source>
</evidence>
<feature type="transmembrane region" description="Helical" evidence="7">
    <location>
        <begin position="104"/>
        <end position="124"/>
    </location>
</feature>
<feature type="transmembrane region" description="Helical" evidence="7">
    <location>
        <begin position="277"/>
        <end position="295"/>
    </location>
</feature>
<comment type="subcellular location">
    <subcellularLocation>
        <location evidence="1">Cell membrane</location>
        <topology evidence="1">Multi-pass membrane protein</topology>
    </subcellularLocation>
</comment>
<feature type="transmembrane region" description="Helical" evidence="7">
    <location>
        <begin position="187"/>
        <end position="207"/>
    </location>
</feature>
<protein>
    <submittedName>
        <fullName evidence="9">Permease of the drug, metabolite transporter (DMT) superfamily</fullName>
    </submittedName>
</protein>
<evidence type="ECO:0000256" key="3">
    <source>
        <dbReference type="ARBA" id="ARBA00022475"/>
    </source>
</evidence>
<accession>W9ELW3</accession>
<dbReference type="EMBL" id="ALXG01000016">
    <property type="protein sequence ID" value="ETO40674.1"/>
    <property type="molecule type" value="Genomic_DNA"/>
</dbReference>
<dbReference type="InterPro" id="IPR037185">
    <property type="entry name" value="EmrE-like"/>
</dbReference>
<feature type="transmembrane region" description="Helical" evidence="7">
    <location>
        <begin position="131"/>
        <end position="148"/>
    </location>
</feature>
<evidence type="ECO:0000256" key="7">
    <source>
        <dbReference type="SAM" id="Phobius"/>
    </source>
</evidence>
<sequence length="303" mass="32898">MQKRLSMFRGAFLAIAGALMWGIQGPVAQFLFQDTKFSTTWLMGIKMLLAGVGLLLLAKYGLHQSLRTIWQRPQNAGQLLLYAVLGLCGVQYFFLLTVQASNSATATIMQSLGTVVIVIITIIVTKKAPTSLEGLAVVVALLGAWLLVTKGNLTVLAISPKTLWLGLAVAVAGALQTLLPVRLIQHFSTVMVVGWAMLLGGILFTVIHPFWVQVPRLTLAGWLGVAFIVVFGTMLSFLCFISSLHYISPTTAGLLDTFEPLSATIGTVWFFQTSFNMYEVMGAGLILSTVFILALQTRFPNNQ</sequence>
<evidence type="ECO:0000256" key="2">
    <source>
        <dbReference type="ARBA" id="ARBA00007362"/>
    </source>
</evidence>
<keyword evidence="5 7" id="KW-1133">Transmembrane helix</keyword>
<keyword evidence="3" id="KW-1003">Cell membrane</keyword>
<feature type="domain" description="EamA" evidence="8">
    <location>
        <begin position="163"/>
        <end position="293"/>
    </location>
</feature>
<dbReference type="RefSeq" id="WP_051393787.1">
    <property type="nucleotide sequence ID" value="NZ_ALXG01000016.1"/>
</dbReference>
<comment type="caution">
    <text evidence="9">The sequence shown here is derived from an EMBL/GenBank/DDBJ whole genome shotgun (WGS) entry which is preliminary data.</text>
</comment>
<dbReference type="InterPro" id="IPR000620">
    <property type="entry name" value="EamA_dom"/>
</dbReference>
<comment type="similarity">
    <text evidence="2">Belongs to the EamA transporter family.</text>
</comment>
<evidence type="ECO:0000256" key="4">
    <source>
        <dbReference type="ARBA" id="ARBA00022692"/>
    </source>
</evidence>
<feature type="transmembrane region" description="Helical" evidence="7">
    <location>
        <begin position="39"/>
        <end position="58"/>
    </location>
</feature>
<feature type="transmembrane region" description="Helical" evidence="7">
    <location>
        <begin position="219"/>
        <end position="241"/>
    </location>
</feature>
<evidence type="ECO:0000313" key="9">
    <source>
        <dbReference type="EMBL" id="ETO40674.1"/>
    </source>
</evidence>
<evidence type="ECO:0000259" key="8">
    <source>
        <dbReference type="Pfam" id="PF00892"/>
    </source>
</evidence>
<dbReference type="OrthoDB" id="9810818at2"/>
<evidence type="ECO:0000256" key="6">
    <source>
        <dbReference type="ARBA" id="ARBA00023136"/>
    </source>
</evidence>
<keyword evidence="10" id="KW-1185">Reference proteome</keyword>
<feature type="transmembrane region" description="Helical" evidence="7">
    <location>
        <begin position="154"/>
        <end position="175"/>
    </location>
</feature>
<dbReference type="SUPFAM" id="SSF103481">
    <property type="entry name" value="Multidrug resistance efflux transporter EmrE"/>
    <property type="match status" value="2"/>
</dbReference>
<keyword evidence="4 7" id="KW-0812">Transmembrane</keyword>
<feature type="domain" description="EamA" evidence="8">
    <location>
        <begin position="9"/>
        <end position="148"/>
    </location>
</feature>
<feature type="transmembrane region" description="Helical" evidence="7">
    <location>
        <begin position="79"/>
        <end position="98"/>
    </location>
</feature>
<name>W9ELW3_9LACO</name>
<reference evidence="9 10" key="1">
    <citation type="submission" date="2012-08" db="EMBL/GenBank/DDBJ databases">
        <title>Genome sequencing of Lactobacillus florum 8D.</title>
        <authorList>
            <person name="Kim E.B."/>
            <person name="Marco M.L."/>
        </authorList>
    </citation>
    <scope>NUCLEOTIDE SEQUENCE [LARGE SCALE GENOMIC DNA]</scope>
    <source>
        <strain evidence="9 10">8D</strain>
    </source>
</reference>
<keyword evidence="6 7" id="KW-0472">Membrane</keyword>
<dbReference type="PATRIC" id="fig|1221538.3.peg.417"/>
<proteinExistence type="inferred from homology"/>
<dbReference type="Pfam" id="PF00892">
    <property type="entry name" value="EamA"/>
    <property type="match status" value="2"/>
</dbReference>
<dbReference type="Proteomes" id="UP000019474">
    <property type="component" value="Unassembled WGS sequence"/>
</dbReference>